<reference evidence="2" key="2">
    <citation type="submission" date="2015-01" db="EMBL/GenBank/DDBJ databases">
        <title>Evolutionary Origins and Diversification of the Mycorrhizal Mutualists.</title>
        <authorList>
            <consortium name="DOE Joint Genome Institute"/>
            <consortium name="Mycorrhizal Genomics Consortium"/>
            <person name="Kohler A."/>
            <person name="Kuo A."/>
            <person name="Nagy L.G."/>
            <person name="Floudas D."/>
            <person name="Copeland A."/>
            <person name="Barry K.W."/>
            <person name="Cichocki N."/>
            <person name="Veneault-Fourrey C."/>
            <person name="LaButti K."/>
            <person name="Lindquist E.A."/>
            <person name="Lipzen A."/>
            <person name="Lundell T."/>
            <person name="Morin E."/>
            <person name="Murat C."/>
            <person name="Riley R."/>
            <person name="Ohm R."/>
            <person name="Sun H."/>
            <person name="Tunlid A."/>
            <person name="Henrissat B."/>
            <person name="Grigoriev I.V."/>
            <person name="Hibbett D.S."/>
            <person name="Martin F."/>
        </authorList>
    </citation>
    <scope>NUCLEOTIDE SEQUENCE [LARGE SCALE GENOMIC DNA]</scope>
    <source>
        <strain evidence="2">UH-Slu-Lm8-n1</strain>
    </source>
</reference>
<accession>A0A0C9Z2X3</accession>
<evidence type="ECO:0000313" key="2">
    <source>
        <dbReference type="Proteomes" id="UP000054485"/>
    </source>
</evidence>
<feature type="non-terminal residue" evidence="1">
    <location>
        <position position="1"/>
    </location>
</feature>
<keyword evidence="2" id="KW-1185">Reference proteome</keyword>
<gene>
    <name evidence="1" type="ORF">CY34DRAFT_38655</name>
</gene>
<dbReference type="STRING" id="930992.A0A0C9Z2X3"/>
<dbReference type="OrthoDB" id="2665613at2759"/>
<dbReference type="HOGENOM" id="CLU_142395_1_0_1"/>
<reference evidence="1 2" key="1">
    <citation type="submission" date="2014-04" db="EMBL/GenBank/DDBJ databases">
        <authorList>
            <consortium name="DOE Joint Genome Institute"/>
            <person name="Kuo A."/>
            <person name="Ruytinx J."/>
            <person name="Rineau F."/>
            <person name="Colpaert J."/>
            <person name="Kohler A."/>
            <person name="Nagy L.G."/>
            <person name="Floudas D."/>
            <person name="Copeland A."/>
            <person name="Barry K.W."/>
            <person name="Cichocki N."/>
            <person name="Veneault-Fourrey C."/>
            <person name="LaButti K."/>
            <person name="Lindquist E.A."/>
            <person name="Lipzen A."/>
            <person name="Lundell T."/>
            <person name="Morin E."/>
            <person name="Murat C."/>
            <person name="Sun H."/>
            <person name="Tunlid A."/>
            <person name="Henrissat B."/>
            <person name="Grigoriev I.V."/>
            <person name="Hibbett D.S."/>
            <person name="Martin F."/>
            <person name="Nordberg H.P."/>
            <person name="Cantor M.N."/>
            <person name="Hua S.X."/>
        </authorList>
    </citation>
    <scope>NUCLEOTIDE SEQUENCE [LARGE SCALE GENOMIC DNA]</scope>
    <source>
        <strain evidence="1 2">UH-Slu-Lm8-n1</strain>
    </source>
</reference>
<dbReference type="Proteomes" id="UP000054485">
    <property type="component" value="Unassembled WGS sequence"/>
</dbReference>
<dbReference type="AlphaFoldDB" id="A0A0C9Z2X3"/>
<feature type="non-terminal residue" evidence="1">
    <location>
        <position position="96"/>
    </location>
</feature>
<evidence type="ECO:0000313" key="1">
    <source>
        <dbReference type="EMBL" id="KIK31805.1"/>
    </source>
</evidence>
<sequence length="96" mass="10866">LTAIEFAINLASSESTKHSPFEMNTGRSPRAMIWDDPAESEYPGVRAYLQKIKRTIMEAHDSIINARVKQTRDANTKRRPSPFVTGDLIYLSTKNL</sequence>
<dbReference type="EMBL" id="KN836635">
    <property type="protein sequence ID" value="KIK31805.1"/>
    <property type="molecule type" value="Genomic_DNA"/>
</dbReference>
<protein>
    <submittedName>
        <fullName evidence="1">Uncharacterized protein</fullName>
    </submittedName>
</protein>
<name>A0A0C9Z2X3_9AGAM</name>
<proteinExistence type="predicted"/>
<organism evidence="1 2">
    <name type="scientific">Suillus luteus UH-Slu-Lm8-n1</name>
    <dbReference type="NCBI Taxonomy" id="930992"/>
    <lineage>
        <taxon>Eukaryota</taxon>
        <taxon>Fungi</taxon>
        <taxon>Dikarya</taxon>
        <taxon>Basidiomycota</taxon>
        <taxon>Agaricomycotina</taxon>
        <taxon>Agaricomycetes</taxon>
        <taxon>Agaricomycetidae</taxon>
        <taxon>Boletales</taxon>
        <taxon>Suillineae</taxon>
        <taxon>Suillaceae</taxon>
        <taxon>Suillus</taxon>
    </lineage>
</organism>
<dbReference type="InParanoid" id="A0A0C9Z2X3"/>